<proteinExistence type="predicted"/>
<organism evidence="1 2">
    <name type="scientific">Linum tenue</name>
    <dbReference type="NCBI Taxonomy" id="586396"/>
    <lineage>
        <taxon>Eukaryota</taxon>
        <taxon>Viridiplantae</taxon>
        <taxon>Streptophyta</taxon>
        <taxon>Embryophyta</taxon>
        <taxon>Tracheophyta</taxon>
        <taxon>Spermatophyta</taxon>
        <taxon>Magnoliopsida</taxon>
        <taxon>eudicotyledons</taxon>
        <taxon>Gunneridae</taxon>
        <taxon>Pentapetalae</taxon>
        <taxon>rosids</taxon>
        <taxon>fabids</taxon>
        <taxon>Malpighiales</taxon>
        <taxon>Linaceae</taxon>
        <taxon>Linum</taxon>
    </lineage>
</organism>
<evidence type="ECO:0000313" key="1">
    <source>
        <dbReference type="EMBL" id="CAI0475814.1"/>
    </source>
</evidence>
<dbReference type="Proteomes" id="UP001154282">
    <property type="component" value="Unassembled WGS sequence"/>
</dbReference>
<reference evidence="1" key="1">
    <citation type="submission" date="2022-08" db="EMBL/GenBank/DDBJ databases">
        <authorList>
            <person name="Gutierrez-Valencia J."/>
        </authorList>
    </citation>
    <scope>NUCLEOTIDE SEQUENCE</scope>
</reference>
<protein>
    <submittedName>
        <fullName evidence="1">Uncharacterized protein</fullName>
    </submittedName>
</protein>
<sequence length="63" mass="7316">MENPIPLSKKSRQFGQVALTWYNLLFPECFKFHPIRRKTDAEGRLPQESVEDIGLKHGGDFNK</sequence>
<keyword evidence="2" id="KW-1185">Reference proteome</keyword>
<dbReference type="EMBL" id="CAMGYJ010000009">
    <property type="protein sequence ID" value="CAI0475814.1"/>
    <property type="molecule type" value="Genomic_DNA"/>
</dbReference>
<name>A0AAV0PXG8_9ROSI</name>
<gene>
    <name evidence="1" type="ORF">LITE_LOCUS40548</name>
</gene>
<evidence type="ECO:0000313" key="2">
    <source>
        <dbReference type="Proteomes" id="UP001154282"/>
    </source>
</evidence>
<accession>A0AAV0PXG8</accession>
<comment type="caution">
    <text evidence="1">The sequence shown here is derived from an EMBL/GenBank/DDBJ whole genome shotgun (WGS) entry which is preliminary data.</text>
</comment>
<dbReference type="AlphaFoldDB" id="A0AAV0PXG8"/>